<dbReference type="InterPro" id="IPR015424">
    <property type="entry name" value="PyrdxlP-dep_Trfase"/>
</dbReference>
<dbReference type="InterPro" id="IPR004839">
    <property type="entry name" value="Aminotransferase_I/II_large"/>
</dbReference>
<dbReference type="GO" id="GO:0004400">
    <property type="term" value="F:histidinol-phosphate transaminase activity"/>
    <property type="evidence" value="ECO:0007669"/>
    <property type="project" value="UniProtKB-UniRule"/>
</dbReference>
<dbReference type="NCBIfam" id="TIGR01141">
    <property type="entry name" value="hisC"/>
    <property type="match status" value="1"/>
</dbReference>
<comment type="cofactor">
    <cofactor evidence="1 11">
        <name>pyridoxal 5'-phosphate</name>
        <dbReference type="ChEBI" id="CHEBI:597326"/>
    </cofactor>
</comment>
<dbReference type="InterPro" id="IPR005861">
    <property type="entry name" value="HisP_aminotrans"/>
</dbReference>
<dbReference type="HAMAP" id="MF_01023">
    <property type="entry name" value="HisC_aminotrans_2"/>
    <property type="match status" value="1"/>
</dbReference>
<dbReference type="UniPathway" id="UPA00031">
    <property type="reaction ID" value="UER00012"/>
</dbReference>
<dbReference type="AlphaFoldDB" id="A0A853IE26"/>
<dbReference type="Gene3D" id="3.90.1150.10">
    <property type="entry name" value="Aspartate Aminotransferase, domain 1"/>
    <property type="match status" value="1"/>
</dbReference>
<dbReference type="InterPro" id="IPR015421">
    <property type="entry name" value="PyrdxlP-dep_Trfase_major"/>
</dbReference>
<evidence type="ECO:0000256" key="7">
    <source>
        <dbReference type="ARBA" id="ARBA00022679"/>
    </source>
</evidence>
<evidence type="ECO:0000256" key="4">
    <source>
        <dbReference type="ARBA" id="ARBA00011738"/>
    </source>
</evidence>
<evidence type="ECO:0000256" key="9">
    <source>
        <dbReference type="ARBA" id="ARBA00023102"/>
    </source>
</evidence>
<evidence type="ECO:0000256" key="6">
    <source>
        <dbReference type="ARBA" id="ARBA00022605"/>
    </source>
</evidence>
<feature type="domain" description="Aminotransferase class I/classII large" evidence="12">
    <location>
        <begin position="36"/>
        <end position="362"/>
    </location>
</feature>
<evidence type="ECO:0000256" key="10">
    <source>
        <dbReference type="ARBA" id="ARBA00047481"/>
    </source>
</evidence>
<dbReference type="RefSeq" id="WP_180567734.1">
    <property type="nucleotide sequence ID" value="NZ_JACCKB010000007.1"/>
</dbReference>
<comment type="similarity">
    <text evidence="3 11">Belongs to the class-II pyridoxal-phosphate-dependent aminotransferase family. Histidinol-phosphate aminotransferase subfamily.</text>
</comment>
<gene>
    <name evidence="11" type="primary">hisC</name>
    <name evidence="13" type="ORF">H0A36_06750</name>
</gene>
<evidence type="ECO:0000256" key="3">
    <source>
        <dbReference type="ARBA" id="ARBA00007970"/>
    </source>
</evidence>
<dbReference type="InterPro" id="IPR015422">
    <property type="entry name" value="PyrdxlP-dep_Trfase_small"/>
</dbReference>
<dbReference type="PANTHER" id="PTHR42885:SF2">
    <property type="entry name" value="HISTIDINOL-PHOSPHATE AMINOTRANSFERASE"/>
    <property type="match status" value="1"/>
</dbReference>
<comment type="pathway">
    <text evidence="2 11">Amino-acid biosynthesis; L-histidine biosynthesis; L-histidine from 5-phospho-alpha-D-ribose 1-diphosphate: step 7/9.</text>
</comment>
<dbReference type="Proteomes" id="UP000569732">
    <property type="component" value="Unassembled WGS sequence"/>
</dbReference>
<dbReference type="PANTHER" id="PTHR42885">
    <property type="entry name" value="HISTIDINOL-PHOSPHATE AMINOTRANSFERASE-RELATED"/>
    <property type="match status" value="1"/>
</dbReference>
<name>A0A853IE26_9GAMM</name>
<dbReference type="GO" id="GO:0030170">
    <property type="term" value="F:pyridoxal phosphate binding"/>
    <property type="evidence" value="ECO:0007669"/>
    <property type="project" value="InterPro"/>
</dbReference>
<evidence type="ECO:0000256" key="11">
    <source>
        <dbReference type="HAMAP-Rule" id="MF_01023"/>
    </source>
</evidence>
<evidence type="ECO:0000256" key="1">
    <source>
        <dbReference type="ARBA" id="ARBA00001933"/>
    </source>
</evidence>
<accession>A0A853IE26</accession>
<organism evidence="13 14">
    <name type="scientific">Spartinivicinus marinus</name>
    <dbReference type="NCBI Taxonomy" id="2994442"/>
    <lineage>
        <taxon>Bacteria</taxon>
        <taxon>Pseudomonadati</taxon>
        <taxon>Pseudomonadota</taxon>
        <taxon>Gammaproteobacteria</taxon>
        <taxon>Oceanospirillales</taxon>
        <taxon>Zooshikellaceae</taxon>
        <taxon>Spartinivicinus</taxon>
    </lineage>
</organism>
<keyword evidence="5 11" id="KW-0032">Aminotransferase</keyword>
<sequence>MPQKELDQAVQARVEKWIRSDIQSLKAYQVADASGLIKLDAMENPYIWGEELKQQWLAEMQQQSLNRYPDPAGTRVVAGLKEVFGIDQRYELLLGNGSDELIQIIIAALAADNLTVLSPEPSFVMYEMIAKFLRVNYVGVPLGNDFKLDLTAMLDAIEAYQPGVVFLAQPNNPTGNLFGEEKVRRVIEASPGLVVIDEAYLAFAECNALTLLADYSNLLVMRTLSKVGLAGLRLGFLVGHPGWITELNKVRLPYNINQLTQASTQFALANYHQLAEQINQLVTDREQLFESLQQLEGITVWPSQANFLLFRSHTIPAKELHQALIKERILIKCLDGVHPLLTGCLRVTVGAPAENEAFLKALTAILS</sequence>
<keyword evidence="8 11" id="KW-0663">Pyridoxal phosphate</keyword>
<keyword evidence="6 11" id="KW-0028">Amino-acid biosynthesis</keyword>
<comment type="subunit">
    <text evidence="4 11">Homodimer.</text>
</comment>
<feature type="modified residue" description="N6-(pyridoxal phosphate)lysine" evidence="11">
    <location>
        <position position="226"/>
    </location>
</feature>
<comment type="caution">
    <text evidence="13">The sequence shown here is derived from an EMBL/GenBank/DDBJ whole genome shotgun (WGS) entry which is preliminary data.</text>
</comment>
<evidence type="ECO:0000259" key="12">
    <source>
        <dbReference type="Pfam" id="PF00155"/>
    </source>
</evidence>
<reference evidence="13 14" key="1">
    <citation type="submission" date="2020-07" db="EMBL/GenBank/DDBJ databases">
        <title>Endozoicomonas sp. nov., isolated from sediment.</title>
        <authorList>
            <person name="Gu T."/>
        </authorList>
    </citation>
    <scope>NUCLEOTIDE SEQUENCE [LARGE SCALE GENOMIC DNA]</scope>
    <source>
        <strain evidence="13 14">SM1973</strain>
    </source>
</reference>
<dbReference type="Gene3D" id="3.40.640.10">
    <property type="entry name" value="Type I PLP-dependent aspartate aminotransferase-like (Major domain)"/>
    <property type="match status" value="1"/>
</dbReference>
<dbReference type="GO" id="GO:0000105">
    <property type="term" value="P:L-histidine biosynthetic process"/>
    <property type="evidence" value="ECO:0007669"/>
    <property type="project" value="UniProtKB-UniRule"/>
</dbReference>
<dbReference type="EC" id="2.6.1.9" evidence="11"/>
<proteinExistence type="inferred from homology"/>
<evidence type="ECO:0000256" key="5">
    <source>
        <dbReference type="ARBA" id="ARBA00022576"/>
    </source>
</evidence>
<dbReference type="SUPFAM" id="SSF53383">
    <property type="entry name" value="PLP-dependent transferases"/>
    <property type="match status" value="1"/>
</dbReference>
<evidence type="ECO:0000256" key="2">
    <source>
        <dbReference type="ARBA" id="ARBA00005011"/>
    </source>
</evidence>
<evidence type="ECO:0000313" key="13">
    <source>
        <dbReference type="EMBL" id="NYZ65706.1"/>
    </source>
</evidence>
<evidence type="ECO:0000256" key="8">
    <source>
        <dbReference type="ARBA" id="ARBA00022898"/>
    </source>
</evidence>
<dbReference type="Pfam" id="PF00155">
    <property type="entry name" value="Aminotran_1_2"/>
    <property type="match status" value="1"/>
</dbReference>
<dbReference type="EMBL" id="JACCKB010000007">
    <property type="protein sequence ID" value="NYZ65706.1"/>
    <property type="molecule type" value="Genomic_DNA"/>
</dbReference>
<keyword evidence="14" id="KW-1185">Reference proteome</keyword>
<protein>
    <recommendedName>
        <fullName evidence="11">Histidinol-phosphate aminotransferase</fullName>
        <ecNumber evidence="11">2.6.1.9</ecNumber>
    </recommendedName>
    <alternativeName>
        <fullName evidence="11">Imidazole acetol-phosphate transaminase</fullName>
    </alternativeName>
</protein>
<comment type="catalytic activity">
    <reaction evidence="10 11">
        <text>L-histidinol phosphate + 2-oxoglutarate = 3-(imidazol-4-yl)-2-oxopropyl phosphate + L-glutamate</text>
        <dbReference type="Rhea" id="RHEA:23744"/>
        <dbReference type="ChEBI" id="CHEBI:16810"/>
        <dbReference type="ChEBI" id="CHEBI:29985"/>
        <dbReference type="ChEBI" id="CHEBI:57766"/>
        <dbReference type="ChEBI" id="CHEBI:57980"/>
        <dbReference type="EC" id="2.6.1.9"/>
    </reaction>
</comment>
<evidence type="ECO:0000313" key="14">
    <source>
        <dbReference type="Proteomes" id="UP000569732"/>
    </source>
</evidence>
<keyword evidence="9 11" id="KW-0368">Histidine biosynthesis</keyword>
<keyword evidence="7 11" id="KW-0808">Transferase</keyword>
<dbReference type="CDD" id="cd00609">
    <property type="entry name" value="AAT_like"/>
    <property type="match status" value="1"/>
</dbReference>